<reference evidence="2" key="1">
    <citation type="submission" date="2021-02" db="EMBL/GenBank/DDBJ databases">
        <authorList>
            <person name="Nowell W R."/>
        </authorList>
    </citation>
    <scope>NUCLEOTIDE SEQUENCE</scope>
</reference>
<proteinExistence type="predicted"/>
<sequence>MASTGISTLLNMLFSSHFRMDAGSFTKGLYAALFKTKHPKANALLVLDTEGLLSIEKPNEEYHKKLTFFAMVRK</sequence>
<dbReference type="EMBL" id="CAJOBC010007717">
    <property type="protein sequence ID" value="CAF3940703.1"/>
    <property type="molecule type" value="Genomic_DNA"/>
</dbReference>
<evidence type="ECO:0000313" key="4">
    <source>
        <dbReference type="Proteomes" id="UP000663829"/>
    </source>
</evidence>
<protein>
    <recommendedName>
        <fullName evidence="1">VLIG-type G domain-containing protein</fullName>
    </recommendedName>
</protein>
<accession>A0A814UK31</accession>
<dbReference type="GO" id="GO:0005525">
    <property type="term" value="F:GTP binding"/>
    <property type="evidence" value="ECO:0007669"/>
    <property type="project" value="InterPro"/>
</dbReference>
<dbReference type="InterPro" id="IPR027417">
    <property type="entry name" value="P-loop_NTPase"/>
</dbReference>
<evidence type="ECO:0000259" key="1">
    <source>
        <dbReference type="PROSITE" id="PS51717"/>
    </source>
</evidence>
<gene>
    <name evidence="2" type="ORF">GPM918_LOCUS22472</name>
    <name evidence="3" type="ORF">SRO942_LOCUS22473</name>
</gene>
<dbReference type="SUPFAM" id="SSF52540">
    <property type="entry name" value="P-loop containing nucleoside triphosphate hydrolases"/>
    <property type="match status" value="1"/>
</dbReference>
<evidence type="ECO:0000313" key="2">
    <source>
        <dbReference type="EMBL" id="CAF1176597.1"/>
    </source>
</evidence>
<dbReference type="Gene3D" id="3.40.50.300">
    <property type="entry name" value="P-loop containing nucleotide triphosphate hydrolases"/>
    <property type="match status" value="1"/>
</dbReference>
<dbReference type="EMBL" id="CAJNOQ010007714">
    <property type="protein sequence ID" value="CAF1176597.1"/>
    <property type="molecule type" value="Genomic_DNA"/>
</dbReference>
<keyword evidence="4" id="KW-1185">Reference proteome</keyword>
<dbReference type="PROSITE" id="PS51717">
    <property type="entry name" value="G_VLIG"/>
    <property type="match status" value="1"/>
</dbReference>
<feature type="domain" description="VLIG-type G" evidence="1">
    <location>
        <begin position="1"/>
        <end position="74"/>
    </location>
</feature>
<organism evidence="2 4">
    <name type="scientific">Didymodactylos carnosus</name>
    <dbReference type="NCBI Taxonomy" id="1234261"/>
    <lineage>
        <taxon>Eukaryota</taxon>
        <taxon>Metazoa</taxon>
        <taxon>Spiralia</taxon>
        <taxon>Gnathifera</taxon>
        <taxon>Rotifera</taxon>
        <taxon>Eurotatoria</taxon>
        <taxon>Bdelloidea</taxon>
        <taxon>Philodinida</taxon>
        <taxon>Philodinidae</taxon>
        <taxon>Didymodactylos</taxon>
    </lineage>
</organism>
<dbReference type="Proteomes" id="UP000681722">
    <property type="component" value="Unassembled WGS sequence"/>
</dbReference>
<evidence type="ECO:0000313" key="3">
    <source>
        <dbReference type="EMBL" id="CAF3940703.1"/>
    </source>
</evidence>
<dbReference type="AlphaFoldDB" id="A0A814UK31"/>
<dbReference type="InterPro" id="IPR030383">
    <property type="entry name" value="G_VLIG_dom"/>
</dbReference>
<dbReference type="OrthoDB" id="1597724at2759"/>
<name>A0A814UK31_9BILA</name>
<dbReference type="Proteomes" id="UP000663829">
    <property type="component" value="Unassembled WGS sequence"/>
</dbReference>
<comment type="caution">
    <text evidence="2">The sequence shown here is derived from an EMBL/GenBank/DDBJ whole genome shotgun (WGS) entry which is preliminary data.</text>
</comment>